<protein>
    <recommendedName>
        <fullName evidence="3">cellulase</fullName>
        <ecNumber evidence="3">3.2.1.4</ecNumber>
    </recommendedName>
</protein>
<reference evidence="8 9" key="1">
    <citation type="journal article" date="2011" name="Cell">
        <title>Insight into structure and assembly of the nuclear pore complex by utilizing the genome of a eukaryotic thermophile.</title>
        <authorList>
            <person name="Amlacher S."/>
            <person name="Sarges P."/>
            <person name="Flemming D."/>
            <person name="van Noort V."/>
            <person name="Kunze R."/>
            <person name="Devos D.P."/>
            <person name="Arumugam M."/>
            <person name="Bork P."/>
            <person name="Hurt E."/>
        </authorList>
    </citation>
    <scope>NUCLEOTIDE SEQUENCE [LARGE SCALE GENOMIC DNA]</scope>
    <source>
        <strain evidence="9">DSM 1495 / CBS 144.50 / IMI 039719</strain>
    </source>
</reference>
<evidence type="ECO:0000256" key="2">
    <source>
        <dbReference type="ARBA" id="ARBA00005641"/>
    </source>
</evidence>
<evidence type="ECO:0000313" key="8">
    <source>
        <dbReference type="EMBL" id="EGS20928.1"/>
    </source>
</evidence>
<comment type="similarity">
    <text evidence="2 6">Belongs to the glycosyl hydrolase 5 (cellulase A) family.</text>
</comment>
<dbReference type="HOGENOM" id="CLU_2320116_0_0_1"/>
<dbReference type="EC" id="3.2.1.4" evidence="3"/>
<evidence type="ECO:0000313" key="9">
    <source>
        <dbReference type="Proteomes" id="UP000008066"/>
    </source>
</evidence>
<dbReference type="SUPFAM" id="SSF51445">
    <property type="entry name" value="(Trans)glycosidases"/>
    <property type="match status" value="1"/>
</dbReference>
<comment type="catalytic activity">
    <reaction evidence="1">
        <text>Endohydrolysis of (1-&gt;4)-beta-D-glucosidic linkages in cellulose, lichenin and cereal beta-D-glucans.</text>
        <dbReference type="EC" id="3.2.1.4"/>
    </reaction>
</comment>
<dbReference type="RefSeq" id="XP_006693224.1">
    <property type="nucleotide sequence ID" value="XM_006693161.1"/>
</dbReference>
<evidence type="ECO:0000256" key="6">
    <source>
        <dbReference type="RuleBase" id="RU361153"/>
    </source>
</evidence>
<name>G0S773_CHATD</name>
<evidence type="ECO:0000259" key="7">
    <source>
        <dbReference type="Pfam" id="PF00150"/>
    </source>
</evidence>
<dbReference type="STRING" id="759272.G0S773"/>
<evidence type="ECO:0000256" key="5">
    <source>
        <dbReference type="ARBA" id="ARBA00023295"/>
    </source>
</evidence>
<dbReference type="KEGG" id="cthr:CTHT_0027670"/>
<evidence type="ECO:0000256" key="4">
    <source>
        <dbReference type="ARBA" id="ARBA00022801"/>
    </source>
</evidence>
<evidence type="ECO:0000256" key="1">
    <source>
        <dbReference type="ARBA" id="ARBA00000966"/>
    </source>
</evidence>
<dbReference type="GO" id="GO:0008810">
    <property type="term" value="F:cellulase activity"/>
    <property type="evidence" value="ECO:0007669"/>
    <property type="project" value="UniProtKB-EC"/>
</dbReference>
<proteinExistence type="inferred from homology"/>
<sequence length="99" mass="10791">MNEPHDIRNSLLLANLQAAIDTIRATHASNLILAPGNHWFGGHSWTKGGYEANNEWIRKLVDSLNNLAIDVHKCLDEDFSGSRPLCCQAPVSNLAGVTA</sequence>
<dbReference type="Gene3D" id="3.20.20.80">
    <property type="entry name" value="Glycosidases"/>
    <property type="match status" value="1"/>
</dbReference>
<dbReference type="Pfam" id="PF00150">
    <property type="entry name" value="Cellulase"/>
    <property type="match status" value="1"/>
</dbReference>
<dbReference type="InterPro" id="IPR001547">
    <property type="entry name" value="Glyco_hydro_5"/>
</dbReference>
<dbReference type="PANTHER" id="PTHR34142">
    <property type="entry name" value="ENDO-BETA-1,4-GLUCANASE A"/>
    <property type="match status" value="1"/>
</dbReference>
<dbReference type="GeneID" id="18256805"/>
<dbReference type="GO" id="GO:0009251">
    <property type="term" value="P:glucan catabolic process"/>
    <property type="evidence" value="ECO:0007669"/>
    <property type="project" value="TreeGrafter"/>
</dbReference>
<dbReference type="PANTHER" id="PTHR34142:SF1">
    <property type="entry name" value="GLYCOSIDE HYDROLASE FAMILY 5 DOMAIN-CONTAINING PROTEIN"/>
    <property type="match status" value="1"/>
</dbReference>
<dbReference type="OrthoDB" id="5823761at2759"/>
<accession>G0S773</accession>
<evidence type="ECO:0000256" key="3">
    <source>
        <dbReference type="ARBA" id="ARBA00012601"/>
    </source>
</evidence>
<organism evidence="9">
    <name type="scientific">Chaetomium thermophilum (strain DSM 1495 / CBS 144.50 / IMI 039719)</name>
    <name type="common">Thermochaetoides thermophila</name>
    <dbReference type="NCBI Taxonomy" id="759272"/>
    <lineage>
        <taxon>Eukaryota</taxon>
        <taxon>Fungi</taxon>
        <taxon>Dikarya</taxon>
        <taxon>Ascomycota</taxon>
        <taxon>Pezizomycotina</taxon>
        <taxon>Sordariomycetes</taxon>
        <taxon>Sordariomycetidae</taxon>
        <taxon>Sordariales</taxon>
        <taxon>Chaetomiaceae</taxon>
        <taxon>Thermochaetoides</taxon>
    </lineage>
</organism>
<keyword evidence="4 6" id="KW-0378">Hydrolase</keyword>
<gene>
    <name evidence="8" type="ORF">CTHT_0027670</name>
</gene>
<keyword evidence="5 6" id="KW-0326">Glycosidase</keyword>
<dbReference type="Proteomes" id="UP000008066">
    <property type="component" value="Unassembled WGS sequence"/>
</dbReference>
<dbReference type="EMBL" id="GL988041">
    <property type="protein sequence ID" value="EGS20928.1"/>
    <property type="molecule type" value="Genomic_DNA"/>
</dbReference>
<dbReference type="AlphaFoldDB" id="G0S773"/>
<keyword evidence="9" id="KW-1185">Reference proteome</keyword>
<feature type="domain" description="Glycoside hydrolase family 5" evidence="7">
    <location>
        <begin position="1"/>
        <end position="82"/>
    </location>
</feature>
<dbReference type="InterPro" id="IPR017853">
    <property type="entry name" value="GH"/>
</dbReference>